<dbReference type="AlphaFoldDB" id="A0A4Y2DN62"/>
<evidence type="ECO:0000313" key="3">
    <source>
        <dbReference type="Proteomes" id="UP000499080"/>
    </source>
</evidence>
<gene>
    <name evidence="2" type="ORF">AVEN_180810_1</name>
</gene>
<comment type="caution">
    <text evidence="2">The sequence shown here is derived from an EMBL/GenBank/DDBJ whole genome shotgun (WGS) entry which is preliminary data.</text>
</comment>
<reference evidence="2 3" key="1">
    <citation type="journal article" date="2019" name="Sci. Rep.">
        <title>Orb-weaving spider Araneus ventricosus genome elucidates the spidroin gene catalogue.</title>
        <authorList>
            <person name="Kono N."/>
            <person name="Nakamura H."/>
            <person name="Ohtoshi R."/>
            <person name="Moran D.A.P."/>
            <person name="Shinohara A."/>
            <person name="Yoshida Y."/>
            <person name="Fujiwara M."/>
            <person name="Mori M."/>
            <person name="Tomita M."/>
            <person name="Arakawa K."/>
        </authorList>
    </citation>
    <scope>NUCLEOTIDE SEQUENCE [LARGE SCALE GENOMIC DNA]</scope>
</reference>
<evidence type="ECO:0000256" key="1">
    <source>
        <dbReference type="SAM" id="Coils"/>
    </source>
</evidence>
<accession>A0A4Y2DN62</accession>
<keyword evidence="1" id="KW-0175">Coiled coil</keyword>
<protein>
    <submittedName>
        <fullName evidence="2">Uncharacterized protein</fullName>
    </submittedName>
</protein>
<organism evidence="2 3">
    <name type="scientific">Araneus ventricosus</name>
    <name type="common">Orbweaver spider</name>
    <name type="synonym">Epeira ventricosa</name>
    <dbReference type="NCBI Taxonomy" id="182803"/>
    <lineage>
        <taxon>Eukaryota</taxon>
        <taxon>Metazoa</taxon>
        <taxon>Ecdysozoa</taxon>
        <taxon>Arthropoda</taxon>
        <taxon>Chelicerata</taxon>
        <taxon>Arachnida</taxon>
        <taxon>Araneae</taxon>
        <taxon>Araneomorphae</taxon>
        <taxon>Entelegynae</taxon>
        <taxon>Araneoidea</taxon>
        <taxon>Araneidae</taxon>
        <taxon>Araneus</taxon>
    </lineage>
</organism>
<evidence type="ECO:0000313" key="2">
    <source>
        <dbReference type="EMBL" id="GBM18263.1"/>
    </source>
</evidence>
<dbReference type="Proteomes" id="UP000499080">
    <property type="component" value="Unassembled WGS sequence"/>
</dbReference>
<keyword evidence="3" id="KW-1185">Reference proteome</keyword>
<proteinExistence type="predicted"/>
<feature type="coiled-coil region" evidence="1">
    <location>
        <begin position="13"/>
        <end position="40"/>
    </location>
</feature>
<sequence length="91" mass="10593">MANAIYQTKMAENADLLALLADLKKDKEEMKSQIQAYVESRRNSRPCQRCIEKIEDVQGVKREIGEVKGKVQRKIEEVKRKSKKKRVKFKG</sequence>
<dbReference type="OrthoDB" id="8300685at2759"/>
<dbReference type="EMBL" id="BGPR01167351">
    <property type="protein sequence ID" value="GBM18263.1"/>
    <property type="molecule type" value="Genomic_DNA"/>
</dbReference>
<name>A0A4Y2DN62_ARAVE</name>